<reference evidence="5 6" key="1">
    <citation type="submission" date="2021-05" db="EMBL/GenBank/DDBJ databases">
        <title>Novel Bacillus species.</title>
        <authorList>
            <person name="Liu G."/>
        </authorList>
    </citation>
    <scope>NUCLEOTIDE SEQUENCE [LARGE SCALE GENOMIC DNA]</scope>
    <source>
        <strain evidence="6">FJAT-49780</strain>
    </source>
</reference>
<evidence type="ECO:0000256" key="2">
    <source>
        <dbReference type="ARBA" id="ARBA00022840"/>
    </source>
</evidence>
<dbReference type="InterPro" id="IPR027417">
    <property type="entry name" value="P-loop_NTPase"/>
</dbReference>
<gene>
    <name evidence="5" type="ORF">KHA97_09600</name>
</gene>
<dbReference type="AlphaFoldDB" id="A0A942TCT1"/>
<sequence>MIRNLNLRRKLVKAVRLAADTEPKIYHVSDTKLIFAIPHGIDPASLHEKAYVFRQVFGEDCELVGDLKRFDLTIPARPLPAKLAYNFEEWREDISELALPIICGINALGRRLYYDLAERPHLLISGETGSGKSSLLRAIITTLLLSKEPEEVRLLLGDLKRSEFGLFRNLAHVDAVCVDKTQLERELKLIKVEMERRGNLLDETGATHISELSEKLPYYIVAIDEVALLRKERRIMEIIEDISSIGRSLGVLLILSMQRPDSKVLEGRLKNNLTVRISGRQSNKTNANVAGLPGAERIKQTERGRMLIDIDGVYRRFQAPWLAYKDARDILTHLRVKPSESSDKAIETLVEETPLFGVLDGGDFDAEA</sequence>
<dbReference type="Proteomes" id="UP000681414">
    <property type="component" value="Unassembled WGS sequence"/>
</dbReference>
<evidence type="ECO:0000256" key="1">
    <source>
        <dbReference type="ARBA" id="ARBA00022741"/>
    </source>
</evidence>
<protein>
    <submittedName>
        <fullName evidence="5">AAA family ATPase</fullName>
    </submittedName>
</protein>
<dbReference type="PANTHER" id="PTHR22683">
    <property type="entry name" value="SPORULATION PROTEIN RELATED"/>
    <property type="match status" value="1"/>
</dbReference>
<accession>A0A942TCT1</accession>
<dbReference type="RefSeq" id="WP_213124538.1">
    <property type="nucleotide sequence ID" value="NZ_JAGYPG010000002.1"/>
</dbReference>
<dbReference type="PROSITE" id="PS50901">
    <property type="entry name" value="FTSK"/>
    <property type="match status" value="1"/>
</dbReference>
<dbReference type="PROSITE" id="PS00675">
    <property type="entry name" value="SIGMA54_INTERACT_1"/>
    <property type="match status" value="1"/>
</dbReference>
<dbReference type="GO" id="GO:0005524">
    <property type="term" value="F:ATP binding"/>
    <property type="evidence" value="ECO:0007669"/>
    <property type="project" value="UniProtKB-UniRule"/>
</dbReference>
<evidence type="ECO:0000259" key="4">
    <source>
        <dbReference type="PROSITE" id="PS50901"/>
    </source>
</evidence>
<dbReference type="Gene3D" id="3.40.50.300">
    <property type="entry name" value="P-loop containing nucleotide triphosphate hydrolases"/>
    <property type="match status" value="1"/>
</dbReference>
<dbReference type="InterPro" id="IPR050206">
    <property type="entry name" value="FtsK/SpoIIIE/SftA"/>
</dbReference>
<dbReference type="InterPro" id="IPR025662">
    <property type="entry name" value="Sigma_54_int_dom_ATP-bd_1"/>
</dbReference>
<evidence type="ECO:0000256" key="3">
    <source>
        <dbReference type="PROSITE-ProRule" id="PRU00289"/>
    </source>
</evidence>
<keyword evidence="6" id="KW-1185">Reference proteome</keyword>
<evidence type="ECO:0000313" key="5">
    <source>
        <dbReference type="EMBL" id="MBS4195310.1"/>
    </source>
</evidence>
<feature type="binding site" evidence="3">
    <location>
        <begin position="126"/>
        <end position="133"/>
    </location>
    <ligand>
        <name>ATP</name>
        <dbReference type="ChEBI" id="CHEBI:30616"/>
    </ligand>
</feature>
<name>A0A942TCT1_9BACI</name>
<dbReference type="InterPro" id="IPR002543">
    <property type="entry name" value="FtsK_dom"/>
</dbReference>
<dbReference type="Pfam" id="PF01580">
    <property type="entry name" value="FtsK_SpoIIIE"/>
    <property type="match status" value="1"/>
</dbReference>
<feature type="domain" description="FtsK" evidence="4">
    <location>
        <begin position="109"/>
        <end position="288"/>
    </location>
</feature>
<dbReference type="SUPFAM" id="SSF52540">
    <property type="entry name" value="P-loop containing nucleoside triphosphate hydrolases"/>
    <property type="match status" value="1"/>
</dbReference>
<keyword evidence="2 3" id="KW-0067">ATP-binding</keyword>
<organism evidence="5 6">
    <name type="scientific">Lederbergia citri</name>
    <dbReference type="NCBI Taxonomy" id="2833580"/>
    <lineage>
        <taxon>Bacteria</taxon>
        <taxon>Bacillati</taxon>
        <taxon>Bacillota</taxon>
        <taxon>Bacilli</taxon>
        <taxon>Bacillales</taxon>
        <taxon>Bacillaceae</taxon>
        <taxon>Lederbergia</taxon>
    </lineage>
</organism>
<proteinExistence type="predicted"/>
<dbReference type="EMBL" id="JAGYPG010000002">
    <property type="protein sequence ID" value="MBS4195310.1"/>
    <property type="molecule type" value="Genomic_DNA"/>
</dbReference>
<comment type="caution">
    <text evidence="5">The sequence shown here is derived from an EMBL/GenBank/DDBJ whole genome shotgun (WGS) entry which is preliminary data.</text>
</comment>
<dbReference type="PANTHER" id="PTHR22683:SF1">
    <property type="entry name" value="TYPE VII SECRETION SYSTEM PROTEIN ESSC"/>
    <property type="match status" value="1"/>
</dbReference>
<keyword evidence="1 3" id="KW-0547">Nucleotide-binding</keyword>
<evidence type="ECO:0000313" key="6">
    <source>
        <dbReference type="Proteomes" id="UP000681414"/>
    </source>
</evidence>
<dbReference type="GO" id="GO:0003677">
    <property type="term" value="F:DNA binding"/>
    <property type="evidence" value="ECO:0007669"/>
    <property type="project" value="InterPro"/>
</dbReference>